<accession>A0A0F9IN37</accession>
<organism evidence="1">
    <name type="scientific">marine sediment metagenome</name>
    <dbReference type="NCBI Taxonomy" id="412755"/>
    <lineage>
        <taxon>unclassified sequences</taxon>
        <taxon>metagenomes</taxon>
        <taxon>ecological metagenomes</taxon>
    </lineage>
</organism>
<comment type="caution">
    <text evidence="1">The sequence shown here is derived from an EMBL/GenBank/DDBJ whole genome shotgun (WGS) entry which is preliminary data.</text>
</comment>
<dbReference type="AlphaFoldDB" id="A0A0F9IN37"/>
<gene>
    <name evidence="1" type="ORF">LCGC14_1922430</name>
</gene>
<name>A0A0F9IN37_9ZZZZ</name>
<sequence>MTTEKIYETTVRLDSDIADRLGVIAQVLGISRNTMMKKAITESVITHEEDSKYQKKRKEWIDRLANVGT</sequence>
<dbReference type="InterPro" id="IPR010985">
    <property type="entry name" value="Ribbon_hlx_hlx"/>
</dbReference>
<protein>
    <submittedName>
        <fullName evidence="1">Uncharacterized protein</fullName>
    </submittedName>
</protein>
<dbReference type="EMBL" id="LAZR01020500">
    <property type="protein sequence ID" value="KKL88662.1"/>
    <property type="molecule type" value="Genomic_DNA"/>
</dbReference>
<dbReference type="SUPFAM" id="SSF47598">
    <property type="entry name" value="Ribbon-helix-helix"/>
    <property type="match status" value="1"/>
</dbReference>
<evidence type="ECO:0000313" key="1">
    <source>
        <dbReference type="EMBL" id="KKL88662.1"/>
    </source>
</evidence>
<reference evidence="1" key="1">
    <citation type="journal article" date="2015" name="Nature">
        <title>Complex archaea that bridge the gap between prokaryotes and eukaryotes.</title>
        <authorList>
            <person name="Spang A."/>
            <person name="Saw J.H."/>
            <person name="Jorgensen S.L."/>
            <person name="Zaremba-Niedzwiedzka K."/>
            <person name="Martijn J."/>
            <person name="Lind A.E."/>
            <person name="van Eijk R."/>
            <person name="Schleper C."/>
            <person name="Guy L."/>
            <person name="Ettema T.J."/>
        </authorList>
    </citation>
    <scope>NUCLEOTIDE SEQUENCE</scope>
</reference>
<dbReference type="GO" id="GO:0006355">
    <property type="term" value="P:regulation of DNA-templated transcription"/>
    <property type="evidence" value="ECO:0007669"/>
    <property type="project" value="InterPro"/>
</dbReference>
<proteinExistence type="predicted"/>